<dbReference type="GO" id="GO:0008270">
    <property type="term" value="F:zinc ion binding"/>
    <property type="evidence" value="ECO:0007669"/>
    <property type="project" value="UniProtKB-KW"/>
</dbReference>
<evidence type="ECO:0000313" key="6">
    <source>
        <dbReference type="Proteomes" id="UP000696280"/>
    </source>
</evidence>
<feature type="domain" description="C2H2-type" evidence="4">
    <location>
        <begin position="38"/>
        <end position="60"/>
    </location>
</feature>
<dbReference type="OrthoDB" id="9988102at2759"/>
<keyword evidence="6" id="KW-1185">Reference proteome</keyword>
<dbReference type="EMBL" id="CAJVRL010000025">
    <property type="protein sequence ID" value="CAG8950002.1"/>
    <property type="molecule type" value="Genomic_DNA"/>
</dbReference>
<dbReference type="SMART" id="SM00355">
    <property type="entry name" value="ZnF_C2H2"/>
    <property type="match status" value="2"/>
</dbReference>
<accession>A0A9N9PQ16</accession>
<feature type="transmembrane region" description="Helical" evidence="3">
    <location>
        <begin position="523"/>
        <end position="544"/>
    </location>
</feature>
<evidence type="ECO:0000313" key="5">
    <source>
        <dbReference type="EMBL" id="CAG8950002.1"/>
    </source>
</evidence>
<feature type="compositionally biased region" description="Low complexity" evidence="2">
    <location>
        <begin position="21"/>
        <end position="31"/>
    </location>
</feature>
<keyword evidence="1" id="KW-0863">Zinc-finger</keyword>
<protein>
    <recommendedName>
        <fullName evidence="4">C2H2-type domain-containing protein</fullName>
    </recommendedName>
</protein>
<feature type="compositionally biased region" description="Polar residues" evidence="2">
    <location>
        <begin position="1"/>
        <end position="20"/>
    </location>
</feature>
<reference evidence="5" key="1">
    <citation type="submission" date="2021-07" db="EMBL/GenBank/DDBJ databases">
        <authorList>
            <person name="Durling M."/>
        </authorList>
    </citation>
    <scope>NUCLEOTIDE SEQUENCE</scope>
</reference>
<evidence type="ECO:0000256" key="1">
    <source>
        <dbReference type="PROSITE-ProRule" id="PRU00042"/>
    </source>
</evidence>
<dbReference type="InterPro" id="IPR013087">
    <property type="entry name" value="Znf_C2H2_type"/>
</dbReference>
<keyword evidence="1" id="KW-0862">Zinc</keyword>
<dbReference type="InterPro" id="IPR036236">
    <property type="entry name" value="Znf_C2H2_sf"/>
</dbReference>
<sequence length="576" mass="65029">MSSNEGWQPPKEQQASYTAGSWTPSISESSSHSNRNIYLCLDCRQSFHFRADYDRHRKRHDRPFKCTLCLMDFGLKVDLHLHMAVKHETLECSPGCKTKTAPAEDLCEHMKEALLEKMGADRLILSEIVDVRAKLQRRSNEEVTNQERSLGDVSDNLEVHRRNQHSSMVTFEHESISKIPPKEQMDNGSNSLYITDNIYPHSLPHRTTENDERSLGGSARSTVSLDSMPSTFSRTSVIATVWTWIVASFNFLLEGSQTIPVKLKLTRPQKCGHLIYDDFIELKPGAAERYRLERMVHNTQPGSSSPNGNRHAGIFSSMSATIRSIIGPSNNAAGSTLPMHDRGNTHINVVIAVTSNQQINPPIDLLYLLICYREGRFATRLLQTNLTSKGTGCDQSLFKLLRSQYQDMRGKFVSRLSLRNLQSIKFVSFELFGKELVNLRKQDDIPPPGNTDYRYKPTPTDLIPPVGENTLMHLFEHPEEGENVSFCLDRFPKKLHEKLLCRGGGTNAGWGLQFVEGWNMRKIFGSVFFLFAIGSLLIGILWSAYEHSIQDAFSMASYMVAMATMGMGTLQVFLNS</sequence>
<evidence type="ECO:0000256" key="2">
    <source>
        <dbReference type="SAM" id="MobiDB-lite"/>
    </source>
</evidence>
<proteinExistence type="predicted"/>
<feature type="region of interest" description="Disordered" evidence="2">
    <location>
        <begin position="1"/>
        <end position="31"/>
    </location>
</feature>
<gene>
    <name evidence="5" type="ORF">HYFRA_00004335</name>
</gene>
<evidence type="ECO:0000256" key="3">
    <source>
        <dbReference type="SAM" id="Phobius"/>
    </source>
</evidence>
<dbReference type="PROSITE" id="PS50157">
    <property type="entry name" value="ZINC_FINGER_C2H2_2"/>
    <property type="match status" value="1"/>
</dbReference>
<evidence type="ECO:0000259" key="4">
    <source>
        <dbReference type="PROSITE" id="PS50157"/>
    </source>
</evidence>
<dbReference type="SUPFAM" id="SSF57667">
    <property type="entry name" value="beta-beta-alpha zinc fingers"/>
    <property type="match status" value="1"/>
</dbReference>
<keyword evidence="1" id="KW-0479">Metal-binding</keyword>
<dbReference type="Gene3D" id="3.30.160.60">
    <property type="entry name" value="Classic Zinc Finger"/>
    <property type="match status" value="1"/>
</dbReference>
<organism evidence="5 6">
    <name type="scientific">Hymenoscyphus fraxineus</name>
    <dbReference type="NCBI Taxonomy" id="746836"/>
    <lineage>
        <taxon>Eukaryota</taxon>
        <taxon>Fungi</taxon>
        <taxon>Dikarya</taxon>
        <taxon>Ascomycota</taxon>
        <taxon>Pezizomycotina</taxon>
        <taxon>Leotiomycetes</taxon>
        <taxon>Helotiales</taxon>
        <taxon>Helotiaceae</taxon>
        <taxon>Hymenoscyphus</taxon>
    </lineage>
</organism>
<dbReference type="Proteomes" id="UP000696280">
    <property type="component" value="Unassembled WGS sequence"/>
</dbReference>
<name>A0A9N9PQ16_9HELO</name>
<comment type="caution">
    <text evidence="5">The sequence shown here is derived from an EMBL/GenBank/DDBJ whole genome shotgun (WGS) entry which is preliminary data.</text>
</comment>
<dbReference type="AlphaFoldDB" id="A0A9N9PQ16"/>
<keyword evidence="3" id="KW-0812">Transmembrane</keyword>
<keyword evidence="3" id="KW-1133">Transmembrane helix</keyword>
<feature type="transmembrane region" description="Helical" evidence="3">
    <location>
        <begin position="556"/>
        <end position="574"/>
    </location>
</feature>
<feature type="region of interest" description="Disordered" evidence="2">
    <location>
        <begin position="206"/>
        <end position="226"/>
    </location>
</feature>
<keyword evidence="3" id="KW-0472">Membrane</keyword>
<dbReference type="PROSITE" id="PS00028">
    <property type="entry name" value="ZINC_FINGER_C2H2_1"/>
    <property type="match status" value="2"/>
</dbReference>